<feature type="signal peptide" evidence="6">
    <location>
        <begin position="1"/>
        <end position="24"/>
    </location>
</feature>
<dbReference type="InterPro" id="IPR013783">
    <property type="entry name" value="Ig-like_fold"/>
</dbReference>
<dbReference type="PANTHER" id="PTHR43806">
    <property type="entry name" value="PEPTIDASE S8"/>
    <property type="match status" value="1"/>
</dbReference>
<evidence type="ECO:0000313" key="9">
    <source>
        <dbReference type="Proteomes" id="UP001354989"/>
    </source>
</evidence>
<dbReference type="EMBL" id="AP025293">
    <property type="protein sequence ID" value="BDD00840.1"/>
    <property type="molecule type" value="Genomic_DNA"/>
</dbReference>
<comment type="similarity">
    <text evidence="1 5">Belongs to the peptidase S8 family.</text>
</comment>
<geneLocation type="plasmid" evidence="8 9">
    <name>pPP1</name>
</geneLocation>
<dbReference type="Pfam" id="PF00082">
    <property type="entry name" value="Peptidase_S8"/>
    <property type="match status" value="1"/>
</dbReference>
<dbReference type="Proteomes" id="UP001354989">
    <property type="component" value="Plasmid pPP1"/>
</dbReference>
<keyword evidence="9" id="KW-1185">Reference proteome</keyword>
<keyword evidence="3 5" id="KW-0378">Hydrolase</keyword>
<dbReference type="PROSITE" id="PS00137">
    <property type="entry name" value="SUBTILASE_HIS"/>
    <property type="match status" value="1"/>
</dbReference>
<dbReference type="PROSITE" id="PS51892">
    <property type="entry name" value="SUBTILASE"/>
    <property type="match status" value="1"/>
</dbReference>
<dbReference type="PROSITE" id="PS00138">
    <property type="entry name" value="SUBTILASE_SER"/>
    <property type="match status" value="1"/>
</dbReference>
<evidence type="ECO:0000256" key="5">
    <source>
        <dbReference type="PROSITE-ProRule" id="PRU01240"/>
    </source>
</evidence>
<dbReference type="InterPro" id="IPR050131">
    <property type="entry name" value="Peptidase_S8_subtilisin-like"/>
</dbReference>
<dbReference type="Gene3D" id="3.40.50.200">
    <property type="entry name" value="Peptidase S8/S53 domain"/>
    <property type="match status" value="1"/>
</dbReference>
<dbReference type="InterPro" id="IPR000209">
    <property type="entry name" value="Peptidase_S8/S53_dom"/>
</dbReference>
<dbReference type="Gene3D" id="2.60.40.10">
    <property type="entry name" value="Immunoglobulins"/>
    <property type="match status" value="1"/>
</dbReference>
<feature type="chain" id="PRO_5046569326" description="Fibronectin type-III domain-containing protein" evidence="6">
    <location>
        <begin position="25"/>
        <end position="2498"/>
    </location>
</feature>
<dbReference type="InterPro" id="IPR003961">
    <property type="entry name" value="FN3_dom"/>
</dbReference>
<sequence>MKNIKYIGSLCLLVLLFSNAFGQAALSQEVIPGRIRIKFKPEAMAEQPNLRMKANFDKPLLGIAAVDQQSQQQKIHQLRRVFPYSPKHEAKHQKHGLHLWYELEFDTETSPETVVNAYASLAEIDIAKPVYQKVNLGEQAAVQRVFSAQATDSLMFNDPMISQQWGYENDGTVGLEGYDIDLAKAWAKVSGSADIIVAIVDQGIDVHHEDLKQNIWVNEVELYGEEGVDDDGNGYIDDIYGVNFAFGGPVTAGDHGTHVAGVVGAMSNNGLGVAGVAGGNGEQSGVKMISSQVFDSRVNGGRNFAEAIVYGADQGAIISQNSWGYNVPNYFEPEVLEAINYFIEEAGQYEGSPMKGGIVIFAAGNNASEAVRYPGAFDQVLAVGALGPDGLPAPYTNYGDWVDLSAPGGNMSQYGNEGGILSTLARNKYGMMEGTSMACPQVSGVAALVVEAFGGEDFTADQLRRILEGSVKRFDFDHQDKFGKGALNAERALLDDNREPPSRITDLGAKDIFHNEATLTWTVPTDEDQVAPANFYLAMSDKAFSAAEFDQQVVYLIANNIDGGETFELQITGMLKESPYWFAVMSEDRFENRSEVSNVFTFTTSKRPNFMTNKTQLKFEIDVTEEAIKQETITFSNTGDGIIYWNASVTNETVNAITAQEQLSPKDSTASTASKASVVWVPKEQPQAASAAVTNAGMPATRELAAGEAPIPTDHWKGDVTEFVAGVSLQNNTYPTYMAGTGDLSAGLIFATRFDIPWDYTFNLTHVEGLFFLDECPEPIVIEIKKGGRNDFLSAETVRLQEYYPDTFDTFQFYRMPLYEPLRIDENESFWVVLHFPSAMRYPLAMQTDPYPYLDEIRYSDNNGRSYKVITQLRTRPSVPVISALSTGDYGAFVFLDPTQGAIRNDQEQQVTATIDAHQLPNGPHIASMGIFTNDIHKPIQNIEVLLEISGQQAAIDPAFRFEETVFAHQENLVEIEVENTGLDKLTITGLTDREGNSLAIVKEPYDPEYIAPKSKGLLRFQYTAPDKGLYSEQLQIQALEGEFNINGQFMVIDNPTADIRFEVPQLTLNGGESGQLELQIENTSTADFKYDFSVYDDHQLRMGVMPRALTYTMTVEEDTASIDHWKAWKNYATHYTPDSVAFDFEIGIDFPFYDQVIRGVDINQQGKLVAFTNVEIKGLDLDGSWIIITDVYHEALGMESRFLIEGEIYDGLENGIRVVGHVAFQVSLFADGTIKYHYVDIEDMQAVDGIGYSFGIRSLAWEKFMNYTHEEYPLRNGSVVTFTPNEKVSVIRQLSAKNGVVAPGDVASLSVLVDPGRVNVWQGDYTDTLLVATNGIPDLQKVPFQVKVNGQADLKLPSTIIVEEVTTQVPALDFIEIENNGSSALWLTAVASTNEEVAALVSEQALEDHIEILPHSKWVLPVEVDALEVGDFSAQIDLSFLVNGQQQTHTVTVGGTAKPDLTYTWAFGEANELELEGDGDFSIPFQLTNHSATDSLRFTISGALFGVVEPEASSADSSHFELKADGYRWFNSQEGNAFHRWVDISLTGEKLDFEPGESYEIDLPFSGKFFNQEYQKLWVSHTGFASFIEPDFANERFGFETGDDLRAMMAPFWSQIIPHESEGGLFLLQQEDRLILQWHNYVADPMAYGAEGVATFQLEILASGQIFFHYLDIEEWKGLICIGLESPDEQFVLADEKAIIVQYSEAKNNTSFAISPAYHGELPAGQTADFTLAGQGNRVFESGHAQDSLWMMTNSIRLKEAHLGYGFNYTGGPILNTLQEIELGEIFYYDPAKKRQQVVFNNTGHEELRITHLVMEGPDASKFYDEEGQPMVIFQGELVKSIAVAPGASTTIEVEMEQRTTGMLNAKLQVRGNVEAQEILMNGEVKMPPVMNWTATPQVFEVNSTESETYDFSISNEGEGQLDYQLKVLKLPEQPEESMPNVVEEIGQIALESPVAIYSQSYDHKSFADGYFRQLTEATPQIFAQQNFAPEGGLTITHIASQNTFVAVNEYVQIQIYFDGDTPDEGTLMYQQDYVIDQVIDEQWVYFALESPLLVPEGQSYYIIIRQPRGEERGYPKYIGYDFAPDYDLLDHSFFGINTGNGEVVWNRHSDFEPYNNYKYYYKLRALSAGEPGHWLSPDPAVGQIEGGSQQQISATIKGNKGVSGRNSAVLWISTNDDHRASEFMAMEMRLNAAPVIEYRPNQYEDTLRMVETERKVFSYHWKDLEGDPVTAQVLPESIPESVEAIFEVTGKNTAQLEVLTEYESEGLYKFVTEFLDDKGNRTVDTLLLQVEHKNRPPVINPDYKYITMNLAGNSALSLKVSDLFEDPDGDPIQVFSGNYHPDIVEMSYGTEIIGLHALKEGTAVLVFAADDMKEDGIVFEFVYVEVINDPNAGNGELDGFERQREELEQSGQETLMFPNPARDQKVNLLLKLDTAGEVTVQFYDAAGRMMLRRQKHFAKGGVQSMQMDIYGLQTGLYRVRVVHHGKLLKSSALLVQ</sequence>
<dbReference type="PANTHER" id="PTHR43806:SF11">
    <property type="entry name" value="CEREVISIN-RELATED"/>
    <property type="match status" value="1"/>
</dbReference>
<reference evidence="8 9" key="1">
    <citation type="submission" date="2021-12" db="EMBL/GenBank/DDBJ databases">
        <title>Genome sequencing of bacteria with rrn-lacking chromosome and rrn-plasmid.</title>
        <authorList>
            <person name="Anda M."/>
            <person name="Iwasaki W."/>
        </authorList>
    </citation>
    <scope>NUCLEOTIDE SEQUENCE [LARGE SCALE GENOMIC DNA]</scope>
    <source>
        <strain evidence="8 9">NBRC 101262</strain>
        <plasmid evidence="8 9">pPP1</plasmid>
    </source>
</reference>
<dbReference type="SUPFAM" id="SSF52743">
    <property type="entry name" value="Subtilisin-like"/>
    <property type="match status" value="1"/>
</dbReference>
<feature type="domain" description="Fibronectin type-III" evidence="7">
    <location>
        <begin position="500"/>
        <end position="607"/>
    </location>
</feature>
<dbReference type="Pfam" id="PF18962">
    <property type="entry name" value="Por_Secre_tail"/>
    <property type="match status" value="1"/>
</dbReference>
<dbReference type="PRINTS" id="PR00723">
    <property type="entry name" value="SUBTILISIN"/>
</dbReference>
<evidence type="ECO:0000256" key="3">
    <source>
        <dbReference type="ARBA" id="ARBA00022801"/>
    </source>
</evidence>
<feature type="active site" description="Charge relay system" evidence="5">
    <location>
        <position position="436"/>
    </location>
</feature>
<organism evidence="8 9">
    <name type="scientific">Persicobacter psychrovividus</name>
    <dbReference type="NCBI Taxonomy" id="387638"/>
    <lineage>
        <taxon>Bacteria</taxon>
        <taxon>Pseudomonadati</taxon>
        <taxon>Bacteroidota</taxon>
        <taxon>Cytophagia</taxon>
        <taxon>Cytophagales</taxon>
        <taxon>Persicobacteraceae</taxon>
        <taxon>Persicobacter</taxon>
    </lineage>
</organism>
<keyword evidence="6" id="KW-0732">Signal</keyword>
<dbReference type="PROSITE" id="PS50853">
    <property type="entry name" value="FN3"/>
    <property type="match status" value="1"/>
</dbReference>
<gene>
    <name evidence="8" type="ORF">PEPS_31200</name>
</gene>
<dbReference type="InterPro" id="IPR036852">
    <property type="entry name" value="Peptidase_S8/S53_dom_sf"/>
</dbReference>
<evidence type="ECO:0000256" key="2">
    <source>
        <dbReference type="ARBA" id="ARBA00022670"/>
    </source>
</evidence>
<evidence type="ECO:0000313" key="8">
    <source>
        <dbReference type="EMBL" id="BDD00840.1"/>
    </source>
</evidence>
<evidence type="ECO:0000259" key="7">
    <source>
        <dbReference type="PROSITE" id="PS50853"/>
    </source>
</evidence>
<keyword evidence="8" id="KW-0614">Plasmid</keyword>
<protein>
    <recommendedName>
        <fullName evidence="7">Fibronectin type-III domain-containing protein</fullName>
    </recommendedName>
</protein>
<feature type="active site" description="Charge relay system" evidence="5">
    <location>
        <position position="201"/>
    </location>
</feature>
<name>A0ABM7VIP2_9BACT</name>
<dbReference type="InterPro" id="IPR023828">
    <property type="entry name" value="Peptidase_S8_Ser-AS"/>
</dbReference>
<keyword evidence="2 5" id="KW-0645">Protease</keyword>
<evidence type="ECO:0000256" key="6">
    <source>
        <dbReference type="SAM" id="SignalP"/>
    </source>
</evidence>
<proteinExistence type="inferred from homology"/>
<dbReference type="InterPro" id="IPR022398">
    <property type="entry name" value="Peptidase_S8_His-AS"/>
</dbReference>
<feature type="active site" description="Charge relay system" evidence="5">
    <location>
        <position position="255"/>
    </location>
</feature>
<dbReference type="RefSeq" id="WP_338398100.1">
    <property type="nucleotide sequence ID" value="NZ_AP025293.1"/>
</dbReference>
<accession>A0ABM7VIP2</accession>
<keyword evidence="4 5" id="KW-0720">Serine protease</keyword>
<evidence type="ECO:0000256" key="4">
    <source>
        <dbReference type="ARBA" id="ARBA00022825"/>
    </source>
</evidence>
<dbReference type="InterPro" id="IPR026444">
    <property type="entry name" value="Secre_tail"/>
</dbReference>
<dbReference type="InterPro" id="IPR015500">
    <property type="entry name" value="Peptidase_S8_subtilisin-rel"/>
</dbReference>
<evidence type="ECO:0000256" key="1">
    <source>
        <dbReference type="ARBA" id="ARBA00011073"/>
    </source>
</evidence>